<evidence type="ECO:0008006" key="5">
    <source>
        <dbReference type="Google" id="ProtNLM"/>
    </source>
</evidence>
<reference evidence="3 4" key="1">
    <citation type="submission" date="2019-12" db="EMBL/GenBank/DDBJ databases">
        <title>Draft genome sequence of the ascomycete Xylaria multiplex DSM 110363.</title>
        <authorList>
            <person name="Buettner E."/>
            <person name="Kellner H."/>
        </authorList>
    </citation>
    <scope>NUCLEOTIDE SEQUENCE [LARGE SCALE GENOMIC DNA]</scope>
    <source>
        <strain evidence="3 4">DSM 110363</strain>
    </source>
</reference>
<evidence type="ECO:0000313" key="4">
    <source>
        <dbReference type="Proteomes" id="UP000481858"/>
    </source>
</evidence>
<comment type="caution">
    <text evidence="3">The sequence shown here is derived from an EMBL/GenBank/DDBJ whole genome shotgun (WGS) entry which is preliminary data.</text>
</comment>
<evidence type="ECO:0000256" key="1">
    <source>
        <dbReference type="SAM" id="Coils"/>
    </source>
</evidence>
<sequence length="382" mass="42540">MKNNNPPDERVVYLALKNVFKGENAKVRQLKAVRKLVAKSQNDADVSDIIKAHNLEIVCNTARTLLTEEVFESTLKAKIRFPEVFDVSPAQSAEREASEAEAAISEANAIKGAVQRYADEVQDPISRCDVVETESVETYHEPKRPTVKSTHAVPSLFPTYLPLRTQHRILTKVQSILEDACFDFGQRVMPEVLKKNQWVCSEAAELNLWAAEFLQAQGKFDKSVDVGMPLTKLFRSVADIRHTAVHRICISAKGLEHFLLNAESLALLLGDAARLKSLADLRRTIQQAIEELEGNKHVLSSKLTETLKRIAAQRAELDRAEEAAIADMMREDGEYQAFAGKNLEEVAVFSEVHTLVGSSRKDETSSNADDADTMDYDSSRSS</sequence>
<dbReference type="AlphaFoldDB" id="A0A7C8IQW4"/>
<dbReference type="EMBL" id="WUBL01000100">
    <property type="protein sequence ID" value="KAF2965964.1"/>
    <property type="molecule type" value="Genomic_DNA"/>
</dbReference>
<dbReference type="OrthoDB" id="5324651at2759"/>
<accession>A0A7C8IQW4</accession>
<proteinExistence type="predicted"/>
<feature type="region of interest" description="Disordered" evidence="2">
    <location>
        <begin position="356"/>
        <end position="382"/>
    </location>
</feature>
<dbReference type="Proteomes" id="UP000481858">
    <property type="component" value="Unassembled WGS sequence"/>
</dbReference>
<name>A0A7C8IQW4_9PEZI</name>
<gene>
    <name evidence="3" type="ORF">GQX73_g7574</name>
</gene>
<protein>
    <recommendedName>
        <fullName evidence="5">Ubiquinol-cytochrome-c reductase cytochrome c1</fullName>
    </recommendedName>
</protein>
<organism evidence="3 4">
    <name type="scientific">Xylaria multiplex</name>
    <dbReference type="NCBI Taxonomy" id="323545"/>
    <lineage>
        <taxon>Eukaryota</taxon>
        <taxon>Fungi</taxon>
        <taxon>Dikarya</taxon>
        <taxon>Ascomycota</taxon>
        <taxon>Pezizomycotina</taxon>
        <taxon>Sordariomycetes</taxon>
        <taxon>Xylariomycetidae</taxon>
        <taxon>Xylariales</taxon>
        <taxon>Xylariaceae</taxon>
        <taxon>Xylaria</taxon>
    </lineage>
</organism>
<feature type="coiled-coil region" evidence="1">
    <location>
        <begin position="275"/>
        <end position="323"/>
    </location>
</feature>
<evidence type="ECO:0000313" key="3">
    <source>
        <dbReference type="EMBL" id="KAF2965964.1"/>
    </source>
</evidence>
<dbReference type="InParanoid" id="A0A7C8IQW4"/>
<keyword evidence="4" id="KW-1185">Reference proteome</keyword>
<evidence type="ECO:0000256" key="2">
    <source>
        <dbReference type="SAM" id="MobiDB-lite"/>
    </source>
</evidence>
<keyword evidence="1" id="KW-0175">Coiled coil</keyword>